<feature type="transmembrane region" description="Helical" evidence="10">
    <location>
        <begin position="204"/>
        <end position="226"/>
    </location>
</feature>
<keyword evidence="7 13" id="KW-0418">Kinase</keyword>
<dbReference type="PANTHER" id="PTHR43304">
    <property type="entry name" value="PHYTOCHROME-LIKE PROTEIN CPH1"/>
    <property type="match status" value="1"/>
</dbReference>
<dbReference type="CDD" id="cd00082">
    <property type="entry name" value="HisKA"/>
    <property type="match status" value="1"/>
</dbReference>
<dbReference type="SUPFAM" id="SSF47384">
    <property type="entry name" value="Homodimeric domain of signal transducing histidine kinase"/>
    <property type="match status" value="1"/>
</dbReference>
<name>A0ABQ4G0G4_9ACTN</name>
<comment type="caution">
    <text evidence="13">The sequence shown here is derived from an EMBL/GenBank/DDBJ whole genome shotgun (WGS) entry which is preliminary data.</text>
</comment>
<dbReference type="Pfam" id="PF00672">
    <property type="entry name" value="HAMP"/>
    <property type="match status" value="1"/>
</dbReference>
<comment type="subcellular location">
    <subcellularLocation>
        <location evidence="2">Cell membrane</location>
    </subcellularLocation>
</comment>
<keyword evidence="4" id="KW-0597">Phosphoprotein</keyword>
<dbReference type="GO" id="GO:0016301">
    <property type="term" value="F:kinase activity"/>
    <property type="evidence" value="ECO:0007669"/>
    <property type="project" value="UniProtKB-KW"/>
</dbReference>
<dbReference type="EC" id="2.7.13.3" evidence="3"/>
<keyword evidence="5" id="KW-0808">Transferase</keyword>
<dbReference type="InterPro" id="IPR036890">
    <property type="entry name" value="HATPase_C_sf"/>
</dbReference>
<evidence type="ECO:0000259" key="11">
    <source>
        <dbReference type="PROSITE" id="PS50109"/>
    </source>
</evidence>
<dbReference type="EMBL" id="BOOC01000014">
    <property type="protein sequence ID" value="GIH40558.1"/>
    <property type="molecule type" value="Genomic_DNA"/>
</dbReference>
<dbReference type="InterPro" id="IPR004358">
    <property type="entry name" value="Sig_transdc_His_kin-like_C"/>
</dbReference>
<evidence type="ECO:0000256" key="1">
    <source>
        <dbReference type="ARBA" id="ARBA00000085"/>
    </source>
</evidence>
<dbReference type="SUPFAM" id="SSF55874">
    <property type="entry name" value="ATPase domain of HSP90 chaperone/DNA topoisomerase II/histidine kinase"/>
    <property type="match status" value="1"/>
</dbReference>
<dbReference type="SMART" id="SM00388">
    <property type="entry name" value="HisKA"/>
    <property type="match status" value="1"/>
</dbReference>
<organism evidence="13 14">
    <name type="scientific">Microbispora corallina</name>
    <dbReference type="NCBI Taxonomy" id="83302"/>
    <lineage>
        <taxon>Bacteria</taxon>
        <taxon>Bacillati</taxon>
        <taxon>Actinomycetota</taxon>
        <taxon>Actinomycetes</taxon>
        <taxon>Streptosporangiales</taxon>
        <taxon>Streptosporangiaceae</taxon>
        <taxon>Microbispora</taxon>
    </lineage>
</organism>
<dbReference type="InterPro" id="IPR003594">
    <property type="entry name" value="HATPase_dom"/>
</dbReference>
<evidence type="ECO:0000256" key="10">
    <source>
        <dbReference type="SAM" id="Phobius"/>
    </source>
</evidence>
<dbReference type="Gene3D" id="1.10.287.130">
    <property type="match status" value="1"/>
</dbReference>
<feature type="domain" description="HAMP" evidence="12">
    <location>
        <begin position="228"/>
        <end position="280"/>
    </location>
</feature>
<dbReference type="Pfam" id="PF05227">
    <property type="entry name" value="CHASE3"/>
    <property type="match status" value="1"/>
</dbReference>
<evidence type="ECO:0000313" key="13">
    <source>
        <dbReference type="EMBL" id="GIH40558.1"/>
    </source>
</evidence>
<evidence type="ECO:0000256" key="5">
    <source>
        <dbReference type="ARBA" id="ARBA00022679"/>
    </source>
</evidence>
<dbReference type="Pfam" id="PF00512">
    <property type="entry name" value="HisKA"/>
    <property type="match status" value="1"/>
</dbReference>
<feature type="transmembrane region" description="Helical" evidence="10">
    <location>
        <begin position="26"/>
        <end position="49"/>
    </location>
</feature>
<accession>A0ABQ4G0G4</accession>
<proteinExistence type="predicted"/>
<keyword evidence="14" id="KW-1185">Reference proteome</keyword>
<keyword evidence="8 10" id="KW-1133">Transmembrane helix</keyword>
<reference evidence="13 14" key="1">
    <citation type="submission" date="2021-01" db="EMBL/GenBank/DDBJ databases">
        <title>Whole genome shotgun sequence of Microbispora corallina NBRC 16416.</title>
        <authorList>
            <person name="Komaki H."/>
            <person name="Tamura T."/>
        </authorList>
    </citation>
    <scope>NUCLEOTIDE SEQUENCE [LARGE SCALE GENOMIC DNA]</scope>
    <source>
        <strain evidence="13 14">NBRC 16416</strain>
    </source>
</reference>
<dbReference type="PRINTS" id="PR00344">
    <property type="entry name" value="BCTRLSENSOR"/>
</dbReference>
<evidence type="ECO:0000256" key="6">
    <source>
        <dbReference type="ARBA" id="ARBA00022692"/>
    </source>
</evidence>
<dbReference type="Gene3D" id="3.30.565.10">
    <property type="entry name" value="Histidine kinase-like ATPase, C-terminal domain"/>
    <property type="match status" value="1"/>
</dbReference>
<protein>
    <recommendedName>
        <fullName evidence="3">histidine kinase</fullName>
        <ecNumber evidence="3">2.7.13.3</ecNumber>
    </recommendedName>
</protein>
<evidence type="ECO:0000256" key="4">
    <source>
        <dbReference type="ARBA" id="ARBA00022553"/>
    </source>
</evidence>
<sequence>MSVTGMEPLPPLAPPPGRSALPVGRWFLLAGTAVALVVAVAVTAILMALGQTLTARDTVVDVIDPAALQTLRITTALQAQGSAVRAYGLTNERQYLDEYRRGVADEQAATAAILALTPRLPEPDQERRELERLSAATAAWRHDYTEKVVAAVPTAGTGALTRELATVNVTRFAEVRAALAARQARLDALHDLGSRRLRAGWDTIYTSVWVLIGALVLAVAGCTVIVRRAVTIPVARLTRQVRAVAAGDFDHELGVERPAELWELSGHVDGMRRRIMAEWRAASEARRRLAEQAEELRRSNAELEQFAYVASHDLQEPLRKVASFTRLLDQRYGDRLDDRARQYMAFAVDGATRMQELIEDLLDLSRVGRTGGERVPTDSGVALRGALRNLDTLLTEAGAEVTHDPMPMVVGNASLLTQVFQNLVGNAVKFRSQEPPRVHVGVRRDGEMWEFSCSDNGIGIDPKHAERIFLIFQRLHPRDVHPGTGIGLSLCRKIVEYHGGRIWLDTAAGPGATFRWTLPAAGDAG</sequence>
<comment type="catalytic activity">
    <reaction evidence="1">
        <text>ATP + protein L-histidine = ADP + protein N-phospho-L-histidine.</text>
        <dbReference type="EC" id="2.7.13.3"/>
    </reaction>
</comment>
<evidence type="ECO:0000313" key="14">
    <source>
        <dbReference type="Proteomes" id="UP000603904"/>
    </source>
</evidence>
<dbReference type="InterPro" id="IPR007891">
    <property type="entry name" value="CHASE3"/>
</dbReference>
<dbReference type="InterPro" id="IPR003661">
    <property type="entry name" value="HisK_dim/P_dom"/>
</dbReference>
<dbReference type="Gene3D" id="6.10.340.10">
    <property type="match status" value="1"/>
</dbReference>
<evidence type="ECO:0000256" key="7">
    <source>
        <dbReference type="ARBA" id="ARBA00022777"/>
    </source>
</evidence>
<evidence type="ECO:0000256" key="9">
    <source>
        <dbReference type="ARBA" id="ARBA00023012"/>
    </source>
</evidence>
<evidence type="ECO:0000256" key="8">
    <source>
        <dbReference type="ARBA" id="ARBA00022989"/>
    </source>
</evidence>
<dbReference type="SMART" id="SM00387">
    <property type="entry name" value="HATPase_c"/>
    <property type="match status" value="1"/>
</dbReference>
<dbReference type="PANTHER" id="PTHR43304:SF1">
    <property type="entry name" value="PAC DOMAIN-CONTAINING PROTEIN"/>
    <property type="match status" value="1"/>
</dbReference>
<dbReference type="Pfam" id="PF02518">
    <property type="entry name" value="HATPase_c"/>
    <property type="match status" value="1"/>
</dbReference>
<evidence type="ECO:0000259" key="12">
    <source>
        <dbReference type="PROSITE" id="PS50885"/>
    </source>
</evidence>
<keyword evidence="6 10" id="KW-0812">Transmembrane</keyword>
<dbReference type="CDD" id="cd06225">
    <property type="entry name" value="HAMP"/>
    <property type="match status" value="1"/>
</dbReference>
<dbReference type="InterPro" id="IPR003660">
    <property type="entry name" value="HAMP_dom"/>
</dbReference>
<dbReference type="InterPro" id="IPR052162">
    <property type="entry name" value="Sensor_kinase/Photoreceptor"/>
</dbReference>
<evidence type="ECO:0000256" key="2">
    <source>
        <dbReference type="ARBA" id="ARBA00004236"/>
    </source>
</evidence>
<feature type="domain" description="Histidine kinase" evidence="11">
    <location>
        <begin position="309"/>
        <end position="522"/>
    </location>
</feature>
<dbReference type="PROSITE" id="PS50109">
    <property type="entry name" value="HIS_KIN"/>
    <property type="match status" value="1"/>
</dbReference>
<evidence type="ECO:0000256" key="3">
    <source>
        <dbReference type="ARBA" id="ARBA00012438"/>
    </source>
</evidence>
<dbReference type="Proteomes" id="UP000603904">
    <property type="component" value="Unassembled WGS sequence"/>
</dbReference>
<dbReference type="PROSITE" id="PS50885">
    <property type="entry name" value="HAMP"/>
    <property type="match status" value="1"/>
</dbReference>
<keyword evidence="10" id="KW-0472">Membrane</keyword>
<dbReference type="InterPro" id="IPR005467">
    <property type="entry name" value="His_kinase_dom"/>
</dbReference>
<gene>
    <name evidence="13" type="ORF">Mco01_35580</name>
</gene>
<dbReference type="SMART" id="SM00304">
    <property type="entry name" value="HAMP"/>
    <property type="match status" value="1"/>
</dbReference>
<dbReference type="InterPro" id="IPR036097">
    <property type="entry name" value="HisK_dim/P_sf"/>
</dbReference>
<keyword evidence="9" id="KW-0902">Two-component regulatory system</keyword>
<dbReference type="SUPFAM" id="SSF158472">
    <property type="entry name" value="HAMP domain-like"/>
    <property type="match status" value="1"/>
</dbReference>